<feature type="chain" id="PRO_5039921363" evidence="1">
    <location>
        <begin position="16"/>
        <end position="125"/>
    </location>
</feature>
<dbReference type="Proteomes" id="UP001107558">
    <property type="component" value="Chromosome 4"/>
</dbReference>
<dbReference type="AlphaFoldDB" id="A0A9J6BAI1"/>
<reference evidence="2" key="1">
    <citation type="submission" date="2021-03" db="EMBL/GenBank/DDBJ databases">
        <title>Chromosome level genome of the anhydrobiotic midge Polypedilum vanderplanki.</title>
        <authorList>
            <person name="Yoshida Y."/>
            <person name="Kikawada T."/>
            <person name="Gusev O."/>
        </authorList>
    </citation>
    <scope>NUCLEOTIDE SEQUENCE</scope>
    <source>
        <strain evidence="2">NIAS01</strain>
        <tissue evidence="2">Whole body or cell culture</tissue>
    </source>
</reference>
<comment type="caution">
    <text evidence="2">The sequence shown here is derived from an EMBL/GenBank/DDBJ whole genome shotgun (WGS) entry which is preliminary data.</text>
</comment>
<evidence type="ECO:0000313" key="3">
    <source>
        <dbReference type="Proteomes" id="UP001107558"/>
    </source>
</evidence>
<evidence type="ECO:0000256" key="1">
    <source>
        <dbReference type="SAM" id="SignalP"/>
    </source>
</evidence>
<feature type="signal peptide" evidence="1">
    <location>
        <begin position="1"/>
        <end position="15"/>
    </location>
</feature>
<gene>
    <name evidence="2" type="ORF">PVAND_014610</name>
</gene>
<keyword evidence="1" id="KW-0732">Signal</keyword>
<keyword evidence="3" id="KW-1185">Reference proteome</keyword>
<accession>A0A9J6BAI1</accession>
<dbReference type="EMBL" id="JADBJN010000004">
    <property type="protein sequence ID" value="KAG5666592.1"/>
    <property type="molecule type" value="Genomic_DNA"/>
</dbReference>
<sequence>MKFLYFLLFIKISLSNPISENNKVTLESVLSVIYKSIENQEFDNFWIRKIHTIEDVKKTCVLQKLQLENFDENPNLIIKNPKDFSEENLKNRKIIFAIKKAAQLCFTEQVFKSNPWAQIINTVIS</sequence>
<name>A0A9J6BAI1_POLVA</name>
<protein>
    <submittedName>
        <fullName evidence="2">Uncharacterized protein</fullName>
    </submittedName>
</protein>
<proteinExistence type="predicted"/>
<evidence type="ECO:0000313" key="2">
    <source>
        <dbReference type="EMBL" id="KAG5666592.1"/>
    </source>
</evidence>
<organism evidence="2 3">
    <name type="scientific">Polypedilum vanderplanki</name>
    <name type="common">Sleeping chironomid midge</name>
    <dbReference type="NCBI Taxonomy" id="319348"/>
    <lineage>
        <taxon>Eukaryota</taxon>
        <taxon>Metazoa</taxon>
        <taxon>Ecdysozoa</taxon>
        <taxon>Arthropoda</taxon>
        <taxon>Hexapoda</taxon>
        <taxon>Insecta</taxon>
        <taxon>Pterygota</taxon>
        <taxon>Neoptera</taxon>
        <taxon>Endopterygota</taxon>
        <taxon>Diptera</taxon>
        <taxon>Nematocera</taxon>
        <taxon>Chironomoidea</taxon>
        <taxon>Chironomidae</taxon>
        <taxon>Chironominae</taxon>
        <taxon>Polypedilum</taxon>
        <taxon>Polypedilum</taxon>
    </lineage>
</organism>